<accession>A0A1H5NIP0</accession>
<gene>
    <name evidence="1" type="ORF">SAMN04489740_3689</name>
</gene>
<dbReference type="Proteomes" id="UP000182725">
    <property type="component" value="Unassembled WGS sequence"/>
</dbReference>
<sequence>MDLTSTSQPESAESYGFGFAEVAYVLRSTSTAQARKSAAVLRLTDELDSDQLCVAGASSLLARGFASAQGEDIELEGPAMVLAYALAQATRWTEISLMTGDSIDTVVHVESDKVKVLLQPRTLSTWFVFAQDPTLDGAAAEMDIIEEHVRQTKTGTAYVLSRTLDSEDHLMIRPDSQAWAIGQAKDPAADVVERTGLSSEDVLASLSGLRAALVS</sequence>
<evidence type="ECO:0000313" key="2">
    <source>
        <dbReference type="Proteomes" id="UP000182725"/>
    </source>
</evidence>
<protein>
    <submittedName>
        <fullName evidence="1">Uncharacterized protein</fullName>
    </submittedName>
</protein>
<reference evidence="1 2" key="1">
    <citation type="submission" date="2016-10" db="EMBL/GenBank/DDBJ databases">
        <authorList>
            <person name="de Groot N.N."/>
        </authorList>
    </citation>
    <scope>NUCLEOTIDE SEQUENCE [LARGE SCALE GENOMIC DNA]</scope>
    <source>
        <strain evidence="1 2">DSM 22274</strain>
    </source>
</reference>
<dbReference type="AlphaFoldDB" id="A0A1H5NIP0"/>
<name>A0A1H5NIP0_9MICC</name>
<evidence type="ECO:0000313" key="1">
    <source>
        <dbReference type="EMBL" id="SEF00697.1"/>
    </source>
</evidence>
<proteinExistence type="predicted"/>
<dbReference type="EMBL" id="FNTV01000001">
    <property type="protein sequence ID" value="SEF00697.1"/>
    <property type="molecule type" value="Genomic_DNA"/>
</dbReference>
<dbReference type="RefSeq" id="WP_074712833.1">
    <property type="nucleotide sequence ID" value="NZ_FNTV01000001.1"/>
</dbReference>
<organism evidence="1 2">
    <name type="scientific">Arthrobacter alpinus</name>
    <dbReference type="NCBI Taxonomy" id="656366"/>
    <lineage>
        <taxon>Bacteria</taxon>
        <taxon>Bacillati</taxon>
        <taxon>Actinomycetota</taxon>
        <taxon>Actinomycetes</taxon>
        <taxon>Micrococcales</taxon>
        <taxon>Micrococcaceae</taxon>
        <taxon>Arthrobacter</taxon>
    </lineage>
</organism>